<evidence type="ECO:0000313" key="2">
    <source>
        <dbReference type="Proteomes" id="UP000515317"/>
    </source>
</evidence>
<dbReference type="AlphaFoldDB" id="A0A6S6QRU4"/>
<protein>
    <submittedName>
        <fullName evidence="1">Uncharacterized protein</fullName>
    </submittedName>
</protein>
<name>A0A6S6QRU4_9HYPH</name>
<dbReference type="EMBL" id="AP023361">
    <property type="protein sequence ID" value="BCJ91779.1"/>
    <property type="molecule type" value="Genomic_DNA"/>
</dbReference>
<accession>A0A6S6QRU4</accession>
<dbReference type="KEGG" id="tso:IZ6_25140"/>
<dbReference type="Proteomes" id="UP000515317">
    <property type="component" value="Chromosome"/>
</dbReference>
<dbReference type="RefSeq" id="WP_222875401.1">
    <property type="nucleotide sequence ID" value="NZ_AP023361.1"/>
</dbReference>
<organism evidence="1 2">
    <name type="scientific">Terrihabitans soli</name>
    <dbReference type="NCBI Taxonomy" id="708113"/>
    <lineage>
        <taxon>Bacteria</taxon>
        <taxon>Pseudomonadati</taxon>
        <taxon>Pseudomonadota</taxon>
        <taxon>Alphaproteobacteria</taxon>
        <taxon>Hyphomicrobiales</taxon>
        <taxon>Terrihabitans</taxon>
    </lineage>
</organism>
<proteinExistence type="predicted"/>
<sequence>MSIEPKFSIKVNSKDREILMSYGLLNALTSLCQDPTEASMIQLDPELRNKVLAATLAERKPSGKVTKEFDAEDIDAELEKIEDLLAWVQDHLIAFFLRSTQRTLANQKKYEKDFRELAPQSSSDGSPA</sequence>
<keyword evidence="2" id="KW-1185">Reference proteome</keyword>
<gene>
    <name evidence="1" type="ORF">IZ6_25140</name>
</gene>
<reference evidence="1 2" key="1">
    <citation type="submission" date="2020-08" db="EMBL/GenBank/DDBJ databases">
        <title>Genome sequence of Rhizobiales bacterium strain IZ6.</title>
        <authorList>
            <person name="Nakai R."/>
            <person name="Naganuma T."/>
        </authorList>
    </citation>
    <scope>NUCLEOTIDE SEQUENCE [LARGE SCALE GENOMIC DNA]</scope>
    <source>
        <strain evidence="1 2">IZ6</strain>
    </source>
</reference>
<evidence type="ECO:0000313" key="1">
    <source>
        <dbReference type="EMBL" id="BCJ91779.1"/>
    </source>
</evidence>